<gene>
    <name evidence="2" type="ORF">PCANC_22299</name>
</gene>
<protein>
    <submittedName>
        <fullName evidence="2">Uncharacterized protein</fullName>
    </submittedName>
</protein>
<feature type="compositionally biased region" description="Low complexity" evidence="1">
    <location>
        <begin position="65"/>
        <end position="88"/>
    </location>
</feature>
<dbReference type="AlphaFoldDB" id="A0A2N5S972"/>
<keyword evidence="3" id="KW-1185">Reference proteome</keyword>
<reference evidence="2 3" key="1">
    <citation type="submission" date="2017-11" db="EMBL/GenBank/DDBJ databases">
        <title>De novo assembly and phasing of dikaryotic genomes from two isolates of Puccinia coronata f. sp. avenae, the causal agent of oat crown rust.</title>
        <authorList>
            <person name="Miller M.E."/>
            <person name="Zhang Y."/>
            <person name="Omidvar V."/>
            <person name="Sperschneider J."/>
            <person name="Schwessinger B."/>
            <person name="Raley C."/>
            <person name="Palmer J.M."/>
            <person name="Garnica D."/>
            <person name="Upadhyaya N."/>
            <person name="Rathjen J."/>
            <person name="Taylor J.M."/>
            <person name="Park R.F."/>
            <person name="Dodds P.N."/>
            <person name="Hirsch C.D."/>
            <person name="Kianian S.F."/>
            <person name="Figueroa M."/>
        </authorList>
    </citation>
    <scope>NUCLEOTIDE SEQUENCE [LARGE SCALE GENOMIC DNA]</scope>
    <source>
        <strain evidence="2">12NC29</strain>
    </source>
</reference>
<dbReference type="EMBL" id="PGCJ01001088">
    <property type="protein sequence ID" value="PLW09788.1"/>
    <property type="molecule type" value="Genomic_DNA"/>
</dbReference>
<sequence>MSKGQLSSSNRSSASNPYTATAASLSPISKLLGNRPTAVQSLVSKVEAISFEAIPHHEQHQITLQDSTSQSRPSSFQSPSPQGSPPISLTASPNLNEINPHVEELVRETPTIRHLKTSLRSRLQSDSDRHQKRFSEESARSDSTDHHHHHPTPNSSPYKLKPTTSLKDVDLAQSPHPSHIKSVPSSTSTNQITASPQLSRQLTSSDRSSSNPAHNHAGSLSNSLLSKSHQDARVTSQTGISFRQEDCPVRFATHSVRIETPNIQHPHYTAPSEPIAHLPELRIPLINYHLSPPTLALRSLEVYQSNEQTELADIIAHLIMLPLQTALAITKKLPVLGKHLDLSPPFYQADKDDQGILRTASQIAIGLTLAGGWKVAGRILN</sequence>
<feature type="compositionally biased region" description="Polar residues" evidence="1">
    <location>
        <begin position="218"/>
        <end position="239"/>
    </location>
</feature>
<organism evidence="2 3">
    <name type="scientific">Puccinia coronata f. sp. avenae</name>
    <dbReference type="NCBI Taxonomy" id="200324"/>
    <lineage>
        <taxon>Eukaryota</taxon>
        <taxon>Fungi</taxon>
        <taxon>Dikarya</taxon>
        <taxon>Basidiomycota</taxon>
        <taxon>Pucciniomycotina</taxon>
        <taxon>Pucciniomycetes</taxon>
        <taxon>Pucciniales</taxon>
        <taxon>Pucciniaceae</taxon>
        <taxon>Puccinia</taxon>
    </lineage>
</organism>
<feature type="compositionally biased region" description="Polar residues" evidence="1">
    <location>
        <begin position="183"/>
        <end position="196"/>
    </location>
</feature>
<feature type="region of interest" description="Disordered" evidence="1">
    <location>
        <begin position="1"/>
        <end position="21"/>
    </location>
</feature>
<feature type="compositionally biased region" description="Low complexity" evidence="1">
    <location>
        <begin position="7"/>
        <end position="16"/>
    </location>
</feature>
<evidence type="ECO:0000313" key="2">
    <source>
        <dbReference type="EMBL" id="PLW09788.1"/>
    </source>
</evidence>
<name>A0A2N5S972_9BASI</name>
<dbReference type="OrthoDB" id="2502443at2759"/>
<proteinExistence type="predicted"/>
<evidence type="ECO:0000313" key="3">
    <source>
        <dbReference type="Proteomes" id="UP000235388"/>
    </source>
</evidence>
<evidence type="ECO:0000256" key="1">
    <source>
        <dbReference type="SAM" id="MobiDB-lite"/>
    </source>
</evidence>
<accession>A0A2N5S972</accession>
<feature type="compositionally biased region" description="Low complexity" evidence="1">
    <location>
        <begin position="197"/>
        <end position="210"/>
    </location>
</feature>
<feature type="compositionally biased region" description="Basic and acidic residues" evidence="1">
    <location>
        <begin position="123"/>
        <end position="145"/>
    </location>
</feature>
<feature type="region of interest" description="Disordered" evidence="1">
    <location>
        <begin position="60"/>
        <end position="94"/>
    </location>
</feature>
<feature type="region of interest" description="Disordered" evidence="1">
    <location>
        <begin position="117"/>
        <end position="239"/>
    </location>
</feature>
<dbReference type="Proteomes" id="UP000235388">
    <property type="component" value="Unassembled WGS sequence"/>
</dbReference>
<comment type="caution">
    <text evidence="2">The sequence shown here is derived from an EMBL/GenBank/DDBJ whole genome shotgun (WGS) entry which is preliminary data.</text>
</comment>